<feature type="non-terminal residue" evidence="2">
    <location>
        <position position="52"/>
    </location>
</feature>
<organism evidence="2 3">
    <name type="scientific">Papaver nudicaule</name>
    <name type="common">Iceland poppy</name>
    <dbReference type="NCBI Taxonomy" id="74823"/>
    <lineage>
        <taxon>Eukaryota</taxon>
        <taxon>Viridiplantae</taxon>
        <taxon>Streptophyta</taxon>
        <taxon>Embryophyta</taxon>
        <taxon>Tracheophyta</taxon>
        <taxon>Spermatophyta</taxon>
        <taxon>Magnoliopsida</taxon>
        <taxon>Ranunculales</taxon>
        <taxon>Papaveraceae</taxon>
        <taxon>Papaveroideae</taxon>
        <taxon>Papaver</taxon>
    </lineage>
</organism>
<evidence type="ECO:0000313" key="3">
    <source>
        <dbReference type="Proteomes" id="UP001177140"/>
    </source>
</evidence>
<reference evidence="2" key="1">
    <citation type="submission" date="2022-03" db="EMBL/GenBank/DDBJ databases">
        <title>A functionally conserved STORR gene fusion in Papaver species that diverged 16.8 million years ago.</title>
        <authorList>
            <person name="Catania T."/>
        </authorList>
    </citation>
    <scope>NUCLEOTIDE SEQUENCE</scope>
    <source>
        <strain evidence="2">S-191538</strain>
    </source>
</reference>
<name>A0AA41S6A1_PAPNU</name>
<proteinExistence type="predicted"/>
<sequence length="52" mass="5878">DVMSGTRLRSGMVHHSGVLEEWFGPHWWTSPAVILLFTALTIISPLISFKRV</sequence>
<dbReference type="AlphaFoldDB" id="A0AA41S6A1"/>
<keyword evidence="3" id="KW-1185">Reference proteome</keyword>
<dbReference type="EMBL" id="JAJJMA010098960">
    <property type="protein sequence ID" value="MCL7030224.1"/>
    <property type="molecule type" value="Genomic_DNA"/>
</dbReference>
<protein>
    <submittedName>
        <fullName evidence="2">Uncharacterized protein</fullName>
    </submittedName>
</protein>
<accession>A0AA41S6A1</accession>
<keyword evidence="1" id="KW-1133">Transmembrane helix</keyword>
<feature type="transmembrane region" description="Helical" evidence="1">
    <location>
        <begin position="27"/>
        <end position="49"/>
    </location>
</feature>
<feature type="non-terminal residue" evidence="2">
    <location>
        <position position="1"/>
    </location>
</feature>
<keyword evidence="1" id="KW-0472">Membrane</keyword>
<evidence type="ECO:0000256" key="1">
    <source>
        <dbReference type="SAM" id="Phobius"/>
    </source>
</evidence>
<comment type="caution">
    <text evidence="2">The sequence shown here is derived from an EMBL/GenBank/DDBJ whole genome shotgun (WGS) entry which is preliminary data.</text>
</comment>
<dbReference type="Proteomes" id="UP001177140">
    <property type="component" value="Unassembled WGS sequence"/>
</dbReference>
<keyword evidence="1" id="KW-0812">Transmembrane</keyword>
<gene>
    <name evidence="2" type="ORF">MKW94_017904</name>
</gene>
<evidence type="ECO:0000313" key="2">
    <source>
        <dbReference type="EMBL" id="MCL7030224.1"/>
    </source>
</evidence>